<evidence type="ECO:0000259" key="4">
    <source>
        <dbReference type="PROSITE" id="PS50043"/>
    </source>
</evidence>
<keyword evidence="3" id="KW-0804">Transcription</keyword>
<dbReference type="PROSITE" id="PS00622">
    <property type="entry name" value="HTH_LUXR_1"/>
    <property type="match status" value="1"/>
</dbReference>
<dbReference type="PANTHER" id="PTHR44688:SF16">
    <property type="entry name" value="DNA-BINDING TRANSCRIPTIONAL ACTIVATOR DEVR_DOSR"/>
    <property type="match status" value="1"/>
</dbReference>
<dbReference type="Gene3D" id="1.10.10.10">
    <property type="entry name" value="Winged helix-like DNA-binding domain superfamily/Winged helix DNA-binding domain"/>
    <property type="match status" value="1"/>
</dbReference>
<evidence type="ECO:0000256" key="3">
    <source>
        <dbReference type="ARBA" id="ARBA00023163"/>
    </source>
</evidence>
<keyword evidence="1" id="KW-0805">Transcription regulation</keyword>
<dbReference type="PRINTS" id="PR00038">
    <property type="entry name" value="HTHLUXR"/>
</dbReference>
<keyword evidence="2" id="KW-0238">DNA-binding</keyword>
<dbReference type="EMBL" id="CP099490">
    <property type="protein sequence ID" value="USQ76006.1"/>
    <property type="molecule type" value="Genomic_DNA"/>
</dbReference>
<proteinExistence type="predicted"/>
<dbReference type="CDD" id="cd06170">
    <property type="entry name" value="LuxR_C_like"/>
    <property type="match status" value="1"/>
</dbReference>
<organism evidence="5 6">
    <name type="scientific">Ornithinimicrobium cryptoxanthini</name>
    <dbReference type="NCBI Taxonomy" id="2934161"/>
    <lineage>
        <taxon>Bacteria</taxon>
        <taxon>Bacillati</taxon>
        <taxon>Actinomycetota</taxon>
        <taxon>Actinomycetes</taxon>
        <taxon>Micrococcales</taxon>
        <taxon>Ornithinimicrobiaceae</taxon>
        <taxon>Ornithinimicrobium</taxon>
    </lineage>
</organism>
<dbReference type="RefSeq" id="WP_252620623.1">
    <property type="nucleotide sequence ID" value="NZ_CP099490.1"/>
</dbReference>
<reference evidence="5" key="1">
    <citation type="submission" date="2022-06" db="EMBL/GenBank/DDBJ databases">
        <title>Ornithinimicrobium JY.X270.</title>
        <authorList>
            <person name="Huang Y."/>
        </authorList>
    </citation>
    <scope>NUCLEOTIDE SEQUENCE</scope>
    <source>
        <strain evidence="5">JY.X270</strain>
    </source>
</reference>
<name>A0ABY4YGW0_9MICO</name>
<dbReference type="PANTHER" id="PTHR44688">
    <property type="entry name" value="DNA-BINDING TRANSCRIPTIONAL ACTIVATOR DEVR_DOSR"/>
    <property type="match status" value="1"/>
</dbReference>
<evidence type="ECO:0000256" key="2">
    <source>
        <dbReference type="ARBA" id="ARBA00023125"/>
    </source>
</evidence>
<dbReference type="Pfam" id="PF00196">
    <property type="entry name" value="GerE"/>
    <property type="match status" value="1"/>
</dbReference>
<gene>
    <name evidence="5" type="ORF">NF557_15630</name>
</gene>
<evidence type="ECO:0000256" key="1">
    <source>
        <dbReference type="ARBA" id="ARBA00023015"/>
    </source>
</evidence>
<dbReference type="Proteomes" id="UP001056535">
    <property type="component" value="Chromosome"/>
</dbReference>
<keyword evidence="6" id="KW-1185">Reference proteome</keyword>
<evidence type="ECO:0000313" key="6">
    <source>
        <dbReference type="Proteomes" id="UP001056535"/>
    </source>
</evidence>
<feature type="domain" description="HTH luxR-type" evidence="4">
    <location>
        <begin position="187"/>
        <end position="252"/>
    </location>
</feature>
<accession>A0ABY4YGW0</accession>
<protein>
    <submittedName>
        <fullName evidence="5">LuxR C-terminal-related transcriptional regulator</fullName>
    </submittedName>
</protein>
<dbReference type="PROSITE" id="PS50043">
    <property type="entry name" value="HTH_LUXR_2"/>
    <property type="match status" value="1"/>
</dbReference>
<dbReference type="SMART" id="SM00421">
    <property type="entry name" value="HTH_LUXR"/>
    <property type="match status" value="1"/>
</dbReference>
<dbReference type="SUPFAM" id="SSF46894">
    <property type="entry name" value="C-terminal effector domain of the bipartite response regulators"/>
    <property type="match status" value="1"/>
</dbReference>
<dbReference type="InterPro" id="IPR000792">
    <property type="entry name" value="Tscrpt_reg_LuxR_C"/>
</dbReference>
<sequence>MSDKSLTSRDHAVLRDILELARSDHPETPQERTFQTLAHLEALLGCVACLQEMDSLHRTRTYGQATIEGERWIETPKDSAPAVEDPWAEEFWRQWWGGMCSLPERIGGPVVVVESFVYSQRELRANPLREWKAWTDEILVGYPTVPGRSARFLLRREEPSVFGFRELTLMEMLMPHLAGLAVATVTPSQPLSGLTRRETDILRHVARGLTNRQVGRALGISEGTVRKHLEHTYPKLGVLSRTGAVAAVSQDSSTD</sequence>
<dbReference type="InterPro" id="IPR036388">
    <property type="entry name" value="WH-like_DNA-bd_sf"/>
</dbReference>
<dbReference type="InterPro" id="IPR016032">
    <property type="entry name" value="Sig_transdc_resp-reg_C-effctor"/>
</dbReference>
<evidence type="ECO:0000313" key="5">
    <source>
        <dbReference type="EMBL" id="USQ76006.1"/>
    </source>
</evidence>